<comment type="caution">
    <text evidence="3">The sequence shown here is derived from an EMBL/GenBank/DDBJ whole genome shotgun (WGS) entry which is preliminary data.</text>
</comment>
<protein>
    <submittedName>
        <fullName evidence="3">NifB/NifX family molybdenum-iron cluster-binding protein</fullName>
    </submittedName>
</protein>
<dbReference type="SUPFAM" id="SSF53146">
    <property type="entry name" value="Nitrogenase accessory factor-like"/>
    <property type="match status" value="1"/>
</dbReference>
<evidence type="ECO:0000259" key="2">
    <source>
        <dbReference type="Pfam" id="PF02579"/>
    </source>
</evidence>
<dbReference type="Pfam" id="PF02579">
    <property type="entry name" value="Nitro_FeMo-Co"/>
    <property type="match status" value="1"/>
</dbReference>
<dbReference type="PANTHER" id="PTHR42983:SF1">
    <property type="entry name" value="IRON-MOLYBDENUM PROTEIN"/>
    <property type="match status" value="1"/>
</dbReference>
<dbReference type="EMBL" id="JACOGK010000001">
    <property type="protein sequence ID" value="MBC3535657.1"/>
    <property type="molecule type" value="Genomic_DNA"/>
</dbReference>
<dbReference type="Gene3D" id="3.30.420.130">
    <property type="entry name" value="Dinitrogenase iron-molybdenum cofactor biosynthesis domain"/>
    <property type="match status" value="1"/>
</dbReference>
<dbReference type="InterPro" id="IPR033913">
    <property type="entry name" value="MTH1175_dom"/>
</dbReference>
<dbReference type="Proteomes" id="UP000606870">
    <property type="component" value="Unassembled WGS sequence"/>
</dbReference>
<feature type="compositionally biased region" description="Basic and acidic residues" evidence="1">
    <location>
        <begin position="112"/>
        <end position="122"/>
    </location>
</feature>
<dbReference type="RefSeq" id="WP_186501719.1">
    <property type="nucleotide sequence ID" value="NZ_JACOGK010000001.1"/>
</dbReference>
<gene>
    <name evidence="3" type="ORF">H8J70_00045</name>
</gene>
<evidence type="ECO:0000256" key="1">
    <source>
        <dbReference type="SAM" id="MobiDB-lite"/>
    </source>
</evidence>
<organism evidence="3 4">
    <name type="scientific">Megasphaera hominis</name>
    <dbReference type="NCBI Taxonomy" id="159836"/>
    <lineage>
        <taxon>Bacteria</taxon>
        <taxon>Bacillati</taxon>
        <taxon>Bacillota</taxon>
        <taxon>Negativicutes</taxon>
        <taxon>Veillonellales</taxon>
        <taxon>Veillonellaceae</taxon>
        <taxon>Megasphaera</taxon>
    </lineage>
</organism>
<dbReference type="CDD" id="cd00851">
    <property type="entry name" value="MTH1175"/>
    <property type="match status" value="1"/>
</dbReference>
<feature type="domain" description="Dinitrogenase iron-molybdenum cofactor biosynthesis" evidence="2">
    <location>
        <begin position="9"/>
        <end position="96"/>
    </location>
</feature>
<sequence length="130" mass="13839">MKIAVTYDQEQVFQHFGRSENFKLYTIADGAVTASEVVNTNGVGHEPLAQWLKDRDVDTVICGNIGPGARQALMSAGIRFFNGVQGNVDQAVQEFLAGTLVTNPDAGCQGHHHGEGHGHGHGGEGCGHHH</sequence>
<keyword evidence="4" id="KW-1185">Reference proteome</keyword>
<evidence type="ECO:0000313" key="4">
    <source>
        <dbReference type="Proteomes" id="UP000606870"/>
    </source>
</evidence>
<feature type="region of interest" description="Disordered" evidence="1">
    <location>
        <begin position="108"/>
        <end position="130"/>
    </location>
</feature>
<proteinExistence type="predicted"/>
<dbReference type="PANTHER" id="PTHR42983">
    <property type="entry name" value="DINITROGENASE IRON-MOLYBDENUM COFACTOR PROTEIN-RELATED"/>
    <property type="match status" value="1"/>
</dbReference>
<dbReference type="InterPro" id="IPR036105">
    <property type="entry name" value="DiNase_FeMo-co_biosyn_sf"/>
</dbReference>
<evidence type="ECO:0000313" key="3">
    <source>
        <dbReference type="EMBL" id="MBC3535657.1"/>
    </source>
</evidence>
<reference evidence="3 4" key="1">
    <citation type="submission" date="2020-08" db="EMBL/GenBank/DDBJ databases">
        <authorList>
            <person name="Liu C."/>
            <person name="Sun Q."/>
        </authorList>
    </citation>
    <scope>NUCLEOTIDE SEQUENCE [LARGE SCALE GENOMIC DNA]</scope>
    <source>
        <strain evidence="3 4">NSJ-59</strain>
    </source>
</reference>
<dbReference type="InterPro" id="IPR003731">
    <property type="entry name" value="Di-Nase_FeMo-co_biosynth"/>
</dbReference>
<accession>A0ABR6VG09</accession>
<name>A0ABR6VG09_9FIRM</name>